<dbReference type="InterPro" id="IPR016181">
    <property type="entry name" value="Acyl_CoA_acyltransferase"/>
</dbReference>
<dbReference type="SUPFAM" id="SSF55729">
    <property type="entry name" value="Acyl-CoA N-acyltransferases (Nat)"/>
    <property type="match status" value="1"/>
</dbReference>
<dbReference type="AlphaFoldDB" id="A0A7C3Z092"/>
<dbReference type="Gene3D" id="3.40.630.30">
    <property type="match status" value="1"/>
</dbReference>
<dbReference type="Pfam" id="PF13420">
    <property type="entry name" value="Acetyltransf_4"/>
    <property type="match status" value="1"/>
</dbReference>
<dbReference type="EMBL" id="DTMF01000312">
    <property type="protein sequence ID" value="HGF35304.1"/>
    <property type="molecule type" value="Genomic_DNA"/>
</dbReference>
<organism evidence="2">
    <name type="scientific">Desulfobacca acetoxidans</name>
    <dbReference type="NCBI Taxonomy" id="60893"/>
    <lineage>
        <taxon>Bacteria</taxon>
        <taxon>Pseudomonadati</taxon>
        <taxon>Thermodesulfobacteriota</taxon>
        <taxon>Desulfobaccia</taxon>
        <taxon>Desulfobaccales</taxon>
        <taxon>Desulfobaccaceae</taxon>
        <taxon>Desulfobacca</taxon>
    </lineage>
</organism>
<keyword evidence="2" id="KW-0808">Transferase</keyword>
<sequence>MINYLAYRKFVTLQNGKRVMFRFLNEQDREELIRLFQEAPEEDIRFLKQDVKDIKLVSSWVDRINYHKVLPLVAVNLEDNRLIADATLHRGKHAAKHIGEVRIFVSRPFRNLGLGSLMLEEIINLAKKESLHWLKAEIIADHKKVVKAFRARGFEIRATLEDYFLRKDGVTHDVVLMLRPVQKREEAEF</sequence>
<name>A0A7C3Z092_9BACT</name>
<gene>
    <name evidence="2" type="ORF">ENW96_13155</name>
</gene>
<reference evidence="2" key="1">
    <citation type="journal article" date="2020" name="mSystems">
        <title>Genome- and Community-Level Interaction Insights into Carbon Utilization and Element Cycling Functions of Hydrothermarchaeota in Hydrothermal Sediment.</title>
        <authorList>
            <person name="Zhou Z."/>
            <person name="Liu Y."/>
            <person name="Xu W."/>
            <person name="Pan J."/>
            <person name="Luo Z.H."/>
            <person name="Li M."/>
        </authorList>
    </citation>
    <scope>NUCLEOTIDE SEQUENCE [LARGE SCALE GENOMIC DNA]</scope>
    <source>
        <strain evidence="2">SpSt-897</strain>
    </source>
</reference>
<dbReference type="PROSITE" id="PS51186">
    <property type="entry name" value="GNAT"/>
    <property type="match status" value="1"/>
</dbReference>
<evidence type="ECO:0000259" key="1">
    <source>
        <dbReference type="PROSITE" id="PS51186"/>
    </source>
</evidence>
<dbReference type="GO" id="GO:0016747">
    <property type="term" value="F:acyltransferase activity, transferring groups other than amino-acyl groups"/>
    <property type="evidence" value="ECO:0007669"/>
    <property type="project" value="InterPro"/>
</dbReference>
<comment type="caution">
    <text evidence="2">The sequence shown here is derived from an EMBL/GenBank/DDBJ whole genome shotgun (WGS) entry which is preliminary data.</text>
</comment>
<accession>A0A7C3Z092</accession>
<evidence type="ECO:0000313" key="2">
    <source>
        <dbReference type="EMBL" id="HGF35304.1"/>
    </source>
</evidence>
<dbReference type="InterPro" id="IPR000182">
    <property type="entry name" value="GNAT_dom"/>
</dbReference>
<dbReference type="CDD" id="cd04301">
    <property type="entry name" value="NAT_SF"/>
    <property type="match status" value="1"/>
</dbReference>
<protein>
    <submittedName>
        <fullName evidence="2">GNAT family N-acetyltransferase</fullName>
    </submittedName>
</protein>
<proteinExistence type="predicted"/>
<feature type="domain" description="N-acetyltransferase" evidence="1">
    <location>
        <begin position="19"/>
        <end position="182"/>
    </location>
</feature>